<name>A0A1V0SGK3_9VIRU</name>
<sequence>MDQFPDDIDRKNCIQNYNIKQLELLRETRKIFTEKIISSLKELNTEIILKFNEYMDRKYKKIIINELLERFLNLYLIKKGTTCIEVFINNKDQIINDSTHIKIIL</sequence>
<accession>A0A1V0SGK3</accession>
<proteinExistence type="predicted"/>
<evidence type="ECO:0000313" key="1">
    <source>
        <dbReference type="EMBL" id="ARF10774.1"/>
    </source>
</evidence>
<protein>
    <submittedName>
        <fullName evidence="1">Uncharacterized protein</fullName>
    </submittedName>
</protein>
<organism evidence="1">
    <name type="scientific">Hokovirus HKV1</name>
    <dbReference type="NCBI Taxonomy" id="1977638"/>
    <lineage>
        <taxon>Viruses</taxon>
        <taxon>Varidnaviria</taxon>
        <taxon>Bamfordvirae</taxon>
        <taxon>Nucleocytoviricota</taxon>
        <taxon>Megaviricetes</taxon>
        <taxon>Imitervirales</taxon>
        <taxon>Mimiviridae</taxon>
        <taxon>Klosneuvirinae</taxon>
        <taxon>Hokovirus</taxon>
    </lineage>
</organism>
<gene>
    <name evidence="1" type="ORF">Hokovirus_3_47</name>
</gene>
<reference evidence="1" key="1">
    <citation type="journal article" date="2017" name="Science">
        <title>Giant viruses with an expanded complement of translation system components.</title>
        <authorList>
            <person name="Schulz F."/>
            <person name="Yutin N."/>
            <person name="Ivanova N.N."/>
            <person name="Ortega D.R."/>
            <person name="Lee T.K."/>
            <person name="Vierheilig J."/>
            <person name="Daims H."/>
            <person name="Horn M."/>
            <person name="Wagner M."/>
            <person name="Jensen G.J."/>
            <person name="Kyrpides N.C."/>
            <person name="Koonin E.V."/>
            <person name="Woyke T."/>
        </authorList>
    </citation>
    <scope>NUCLEOTIDE SEQUENCE</scope>
    <source>
        <strain evidence="1">HKV1</strain>
    </source>
</reference>
<dbReference type="EMBL" id="KY684105">
    <property type="protein sequence ID" value="ARF10774.1"/>
    <property type="molecule type" value="Genomic_DNA"/>
</dbReference>